<gene>
    <name evidence="3" type="ORF">NCTC11086_00231</name>
</gene>
<evidence type="ECO:0000256" key="1">
    <source>
        <dbReference type="ARBA" id="ARBA00023125"/>
    </source>
</evidence>
<dbReference type="AlphaFoldDB" id="A0A2X3Y2J8"/>
<keyword evidence="1" id="KW-0238">DNA-binding</keyword>
<proteinExistence type="predicted"/>
<dbReference type="Proteomes" id="UP000248534">
    <property type="component" value="Chromosome 1"/>
</dbReference>
<dbReference type="CDD" id="cd00093">
    <property type="entry name" value="HTH_XRE"/>
    <property type="match status" value="1"/>
</dbReference>
<dbReference type="RefSeq" id="WP_111675210.1">
    <property type="nucleotide sequence ID" value="NZ_LS483364.1"/>
</dbReference>
<evidence type="ECO:0000313" key="3">
    <source>
        <dbReference type="EMBL" id="SQF70395.1"/>
    </source>
</evidence>
<dbReference type="SMART" id="SM00530">
    <property type="entry name" value="HTH_XRE"/>
    <property type="match status" value="1"/>
</dbReference>
<organism evidence="3 4">
    <name type="scientific">Streptococcus sanguinis</name>
    <dbReference type="NCBI Taxonomy" id="1305"/>
    <lineage>
        <taxon>Bacteria</taxon>
        <taxon>Bacillati</taxon>
        <taxon>Bacillota</taxon>
        <taxon>Bacilli</taxon>
        <taxon>Lactobacillales</taxon>
        <taxon>Streptococcaceae</taxon>
        <taxon>Streptococcus</taxon>
    </lineage>
</organism>
<dbReference type="SUPFAM" id="SSF47413">
    <property type="entry name" value="lambda repressor-like DNA-binding domains"/>
    <property type="match status" value="1"/>
</dbReference>
<name>A0A2X3Y2J8_STRSA</name>
<feature type="domain" description="HTH cro/C1-type" evidence="2">
    <location>
        <begin position="8"/>
        <end position="71"/>
    </location>
</feature>
<evidence type="ECO:0000259" key="2">
    <source>
        <dbReference type="PROSITE" id="PS50943"/>
    </source>
</evidence>
<dbReference type="InterPro" id="IPR001387">
    <property type="entry name" value="Cro/C1-type_HTH"/>
</dbReference>
<reference evidence="3 4" key="1">
    <citation type="submission" date="2018-06" db="EMBL/GenBank/DDBJ databases">
        <authorList>
            <consortium name="Pathogen Informatics"/>
            <person name="Doyle S."/>
        </authorList>
    </citation>
    <scope>NUCLEOTIDE SEQUENCE [LARGE SCALE GENOMIC DNA]</scope>
    <source>
        <strain evidence="3 4">NCTC11086</strain>
    </source>
</reference>
<dbReference type="Pfam" id="PF01381">
    <property type="entry name" value="HTH_3"/>
    <property type="match status" value="1"/>
</dbReference>
<dbReference type="PANTHER" id="PTHR46558">
    <property type="entry name" value="TRACRIPTIONAL REGULATORY PROTEIN-RELATED-RELATED"/>
    <property type="match status" value="1"/>
</dbReference>
<evidence type="ECO:0000313" key="4">
    <source>
        <dbReference type="Proteomes" id="UP000248534"/>
    </source>
</evidence>
<dbReference type="InterPro" id="IPR010982">
    <property type="entry name" value="Lambda_DNA-bd_dom_sf"/>
</dbReference>
<dbReference type="EMBL" id="LS483364">
    <property type="protein sequence ID" value="SQF70395.1"/>
    <property type="molecule type" value="Genomic_DNA"/>
</dbReference>
<protein>
    <submittedName>
        <fullName evidence="3">Cro/CI family transcriptional regulator</fullName>
    </submittedName>
</protein>
<dbReference type="GO" id="GO:0003677">
    <property type="term" value="F:DNA binding"/>
    <property type="evidence" value="ECO:0007669"/>
    <property type="project" value="UniProtKB-KW"/>
</dbReference>
<dbReference type="Gene3D" id="1.10.260.40">
    <property type="entry name" value="lambda repressor-like DNA-binding domains"/>
    <property type="match status" value="1"/>
</dbReference>
<accession>A0A2X3Y2J8</accession>
<dbReference type="PROSITE" id="PS50943">
    <property type="entry name" value="HTH_CROC1"/>
    <property type="match status" value="1"/>
</dbReference>
<dbReference type="PANTHER" id="PTHR46558:SF11">
    <property type="entry name" value="HTH-TYPE TRANSCRIPTIONAL REGULATOR XRE"/>
    <property type="match status" value="1"/>
</dbReference>
<sequence length="212" mass="24575">MPTIKNRLKELRIKKGITQDKLATELNKGVSENEKLVSKMVISNWENNKHAIKPEKAQQLADYFEVSVGYLLGYEKFYEIEKDALESSENIKKLIQSHSNFKDVIDEFEISKVNSGKFVFSLFNETDNIELFEKQIKKAIIKQLEEEVEDVDTISDESLNEWVNGVYKALAELPIIYQEFLSQFLTLSINEQDSIMNLVTTLYENSFSKKND</sequence>